<dbReference type="InterPro" id="IPR011447">
    <property type="entry name" value="DUF1552"/>
</dbReference>
<reference evidence="1" key="1">
    <citation type="submission" date="2018-05" db="EMBL/GenBank/DDBJ databases">
        <authorList>
            <person name="Lanie J.A."/>
            <person name="Ng W.-L."/>
            <person name="Kazmierczak K.M."/>
            <person name="Andrzejewski T.M."/>
            <person name="Davidsen T.M."/>
            <person name="Wayne K.J."/>
            <person name="Tettelin H."/>
            <person name="Glass J.I."/>
            <person name="Rusch D."/>
            <person name="Podicherti R."/>
            <person name="Tsui H.-C.T."/>
            <person name="Winkler M.E."/>
        </authorList>
    </citation>
    <scope>NUCLEOTIDE SEQUENCE</scope>
</reference>
<gene>
    <name evidence="1" type="ORF">METZ01_LOCUS128042</name>
</gene>
<evidence type="ECO:0008006" key="2">
    <source>
        <dbReference type="Google" id="ProtNLM"/>
    </source>
</evidence>
<protein>
    <recommendedName>
        <fullName evidence="2">DUF1552 domain-containing protein</fullName>
    </recommendedName>
</protein>
<evidence type="ECO:0000313" key="1">
    <source>
        <dbReference type="EMBL" id="SVA75188.1"/>
    </source>
</evidence>
<accession>A0A381YDS1</accession>
<dbReference type="Pfam" id="PF07586">
    <property type="entry name" value="HXXSHH"/>
    <property type="match status" value="1"/>
</dbReference>
<sequence length="426" mass="46606">MNRRTFLRGAGGVALSLPLLECMADGKTPGQAADTPKRFLGVYIGHGVSIAGDWNFYPQVVDSKMKFSQSMRGFNDLTPETTVLHGLDHPACVLADGHTTAGPFLTGCHHESSVKPPSFDQIAAMTHGMKTRYPSLVLGNEGGMGSNSSSTTLSFNQFGRPIPASNNLRALYDGLFNPDPALKKKQQQKLAADRQRVDLVLESYRDMKRRLGHADSTKLAHYLDAVRDVEKEIDRLEKWMDTPKPQISADGLSLSASVSDPAAFVRTMYSLIYLAFQTDSTRYATYMLLGMDGGAWNSILGGNHHNMAHKGSGPVLGRYDQFHTDLLTEFIKKLADTPEPGGTMLDHTIVYYGCSNSKTHVNRNYPLLVCGGRNLGLKHGKFHTFGGKSENKKVPLTNLYVTLLNALDVQTDDYSDSTGTLSGIIT</sequence>
<dbReference type="AlphaFoldDB" id="A0A381YDS1"/>
<organism evidence="1">
    <name type="scientific">marine metagenome</name>
    <dbReference type="NCBI Taxonomy" id="408172"/>
    <lineage>
        <taxon>unclassified sequences</taxon>
        <taxon>metagenomes</taxon>
        <taxon>ecological metagenomes</taxon>
    </lineage>
</organism>
<name>A0A381YDS1_9ZZZZ</name>
<proteinExistence type="predicted"/>
<dbReference type="EMBL" id="UINC01017999">
    <property type="protein sequence ID" value="SVA75188.1"/>
    <property type="molecule type" value="Genomic_DNA"/>
</dbReference>